<accession>A0A9X5EB97</accession>
<dbReference type="OrthoDB" id="8538589at2"/>
<protein>
    <submittedName>
        <fullName evidence="2">Gamma-glutamylcyclotransferase</fullName>
    </submittedName>
</protein>
<feature type="domain" description="Gamma-glutamylcyclotransferase AIG2-like" evidence="1">
    <location>
        <begin position="9"/>
        <end position="134"/>
    </location>
</feature>
<dbReference type="CDD" id="cd06661">
    <property type="entry name" value="GGCT_like"/>
    <property type="match status" value="1"/>
</dbReference>
<evidence type="ECO:0000313" key="3">
    <source>
        <dbReference type="Proteomes" id="UP000031532"/>
    </source>
</evidence>
<dbReference type="InterPro" id="IPR009288">
    <property type="entry name" value="AIG2-like_dom"/>
</dbReference>
<dbReference type="Gene3D" id="3.10.490.10">
    <property type="entry name" value="Gamma-glutamyl cyclotransferase-like"/>
    <property type="match status" value="1"/>
</dbReference>
<comment type="caution">
    <text evidence="2">The sequence shown here is derived from an EMBL/GenBank/DDBJ whole genome shotgun (WGS) entry which is preliminary data.</text>
</comment>
<dbReference type="Pfam" id="PF06094">
    <property type="entry name" value="GGACT"/>
    <property type="match status" value="1"/>
</dbReference>
<sequence length="143" mass="16336">MTNDEIVKVFVYGTLKPGEANYQRYCADYVVAAREASALGQLFDLPFGYPAMTPGSFKVYGVLFSFTNPDILQQLDWLEDYDPQRAIAENEYYRQQIEVYDTSLAPIDRAWTYLMTPEQVRAFGGVFLPNGWWSSQKSATSDQ</sequence>
<dbReference type="SUPFAM" id="SSF110857">
    <property type="entry name" value="Gamma-glutamyl cyclotransferase-like"/>
    <property type="match status" value="1"/>
</dbReference>
<proteinExistence type="predicted"/>
<dbReference type="EMBL" id="JTJC03000017">
    <property type="protein sequence ID" value="NHC38153.1"/>
    <property type="molecule type" value="Genomic_DNA"/>
</dbReference>
<dbReference type="InterPro" id="IPR013024">
    <property type="entry name" value="GGCT-like"/>
</dbReference>
<evidence type="ECO:0000313" key="2">
    <source>
        <dbReference type="EMBL" id="NHC38153.1"/>
    </source>
</evidence>
<keyword evidence="3" id="KW-1185">Reference proteome</keyword>
<name>A0A9X5EB97_9CYAN</name>
<evidence type="ECO:0000259" key="1">
    <source>
        <dbReference type="Pfam" id="PF06094"/>
    </source>
</evidence>
<dbReference type="InterPro" id="IPR036568">
    <property type="entry name" value="GGCT-like_sf"/>
</dbReference>
<dbReference type="Proteomes" id="UP000031532">
    <property type="component" value="Unassembled WGS sequence"/>
</dbReference>
<reference evidence="2 3" key="1">
    <citation type="journal article" date="2015" name="Genome Announc.">
        <title>Draft Genome Sequence of the Terrestrial Cyanobacterium Scytonema millei VB511283, Isolated from Eastern India.</title>
        <authorList>
            <person name="Sen D."/>
            <person name="Chandrababunaidu M.M."/>
            <person name="Singh D."/>
            <person name="Sanghi N."/>
            <person name="Ghorai A."/>
            <person name="Mishra G.P."/>
            <person name="Madduluri M."/>
            <person name="Adhikary S.P."/>
            <person name="Tripathy S."/>
        </authorList>
    </citation>
    <scope>NUCLEOTIDE SEQUENCE [LARGE SCALE GENOMIC DNA]</scope>
    <source>
        <strain evidence="2 3">VB511283</strain>
    </source>
</reference>
<organism evidence="2 3">
    <name type="scientific">Scytonema millei VB511283</name>
    <dbReference type="NCBI Taxonomy" id="1245923"/>
    <lineage>
        <taxon>Bacteria</taxon>
        <taxon>Bacillati</taxon>
        <taxon>Cyanobacteriota</taxon>
        <taxon>Cyanophyceae</taxon>
        <taxon>Nostocales</taxon>
        <taxon>Scytonemataceae</taxon>
        <taxon>Scytonema</taxon>
    </lineage>
</organism>
<gene>
    <name evidence="2" type="ORF">QH73_0026630</name>
</gene>
<dbReference type="AlphaFoldDB" id="A0A9X5EB97"/>